<dbReference type="Pfam" id="PF00501">
    <property type="entry name" value="AMP-binding"/>
    <property type="match status" value="4"/>
</dbReference>
<dbReference type="InterPro" id="IPR006162">
    <property type="entry name" value="Ppantetheine_attach_site"/>
</dbReference>
<dbReference type="SUPFAM" id="SSF47336">
    <property type="entry name" value="ACP-like"/>
    <property type="match status" value="4"/>
</dbReference>
<evidence type="ECO:0000256" key="1">
    <source>
        <dbReference type="ARBA" id="ARBA00001957"/>
    </source>
</evidence>
<organism evidence="8 9">
    <name type="scientific">Rhodococcus olei</name>
    <dbReference type="NCBI Taxonomy" id="2161675"/>
    <lineage>
        <taxon>Bacteria</taxon>
        <taxon>Bacillati</taxon>
        <taxon>Actinomycetota</taxon>
        <taxon>Actinomycetes</taxon>
        <taxon>Mycobacteriales</taxon>
        <taxon>Nocardiaceae</taxon>
        <taxon>Rhodococcus</taxon>
    </lineage>
</organism>
<evidence type="ECO:0000259" key="7">
    <source>
        <dbReference type="PROSITE" id="PS50075"/>
    </source>
</evidence>
<feature type="domain" description="Carrier" evidence="7">
    <location>
        <begin position="4056"/>
        <end position="4131"/>
    </location>
</feature>
<dbReference type="RefSeq" id="WP_345352667.1">
    <property type="nucleotide sequence ID" value="NZ_BAABFB010000075.1"/>
</dbReference>
<dbReference type="PANTHER" id="PTHR45527">
    <property type="entry name" value="NONRIBOSOMAL PEPTIDE SYNTHETASE"/>
    <property type="match status" value="1"/>
</dbReference>
<dbReference type="EMBL" id="BAABFB010000075">
    <property type="protein sequence ID" value="GAA4489960.1"/>
    <property type="molecule type" value="Genomic_DNA"/>
</dbReference>
<sequence length="5627" mass="598723">MTSLSDSTAHEHSTGTWLPVTAAQSEVWVAQQLAPASPAYNISMTVEVTGPLDIARAVESVYLTIRRAEALHVRFELGDDKVLRQQRRDPHAWTLHVIDLRAEADPVAAAEAWIARDMTTVARLGSDEPLFGQAILRIGDRITWWYQRYHHSIIDGYGMALLVEEVVGRQEREDLGTDEKDWSLQSAIDADVAYRTSPRLAADRDHWLAALADAPEPPVLLPPAPDPAAPPIQATVELDPDTVAGLYRFADAAGIRRTRIPFAMLAAYLHRVSGRTDLMLSVPLTGRAGRAMRHLPSMASTILPMRLQVDGASTLAELATRIDRGLISLLRHGRFRGEDLARELRAVDPSRRVFGPGLNILMFEHSMTFGGSPVRVRNLVTGAINELDFTVQGGQGDEPIRIDIRVGAGLEDHLERHRAQLTHFLRELAASPESPVSAFDVMSVEERERILVEWNDTARPQPSRTVPELFAAQVAATPDAEALVAGDTRLTYRELGARVGQLARHLAERGLGSEEVVAVGLPRSAEMVVGLLAVMVAGGAFVPLDPAWPADRRTQVLADAGARLVLTGPGGVDADAGTAVPVDLNHWAYADLSDAPVRVPLHGRSLAYVIFTSGSTGRPKGAMIRHEAICARLTWQIEDILGFGAGDASLFKAPLSFDISVNEILLPLVSGGRLVVAEAGGERDPHYLLDLIDRERVTFVYLVSSMLSVLLDLAEGTPALDGLRHVWCGGEVLTPDLFDRFRRQLGTTLYHGYGPAEATIGVSHVVYRDQAERIATSIGRPNPNTQLYVLDAQLRPVPPGALGELYAGGYLLGRGYVSAPGLTASRFVANPFGESGSRLYRTGDLARWADDGTLDFVGRADNQVKIRGMRLELEDVESAIARYPGVRQSAVRVRGSGAAKYLAAYVVPDGDHAGLDGVEVRDWASTQLPEYMVPTAVVVLGEFPLTANGKLDRRALPEPDLRAGLESVAPRTELERTLATIVAAVLGLESVGVTDDFFALGGDSIVAIQVVNQARAAGLEVSAREVFALRTVSALARELDGRAAAEVDEEDVAFGEIPTTPIVARTQGAGDAVSRFHQSVLLRTPAGLTADTLRGALRAVLDRHPALRARLDRRDRWVLDVPEAPLSDSVDVLRTVALPAEVGHDAMVSRETDAAAGRLDPDAGVMVQAVWFDGGADGGRLLLVANHLVVDGVSWRLLIEDLARAATAPETLAPTGGATSLRRWAQLLTERAAAGAFDDELDHWRAVTATAEPALGDRPLDPAVDTWATADTVTAELDAASTAALLTAVPAAFGGHVNDVLLTALAVALARWRDTGDTGVLIDLEGHGREEAAAGRRVDLGRTVGWFTSVYPVRLDAGACHPAGPDLAAAVKAVKEQLRAVPGNGIGYGALRYLADADLHPATEPQVLFNYLGRTADATGDWMPAAMAGAADPDAPMGHALTFDAVAQGGPDGPTLHTTITFPSGVLGRDRARALADEWTAALTAVSGVAAHGGHTPSDFPAARLRQEDVDQLEGAVPGVADILALTPLQEGIYFHSAFEEERLDPYVVQQVVELTGPVEPAPFAVALQSLVDRHAALRTGLHALSDGRVAAVVATGLPVPMGFVDLSGLAADDVASRVRALLDEDRVRGFDLERPPLVRYVLVRTGEHSHLLLQSVHHVVADGWSVPVMLRELLALYAPDGDTPALPEPAPYRNYLAWLASRDRDASVELWRAALAGVDEPTGVASAAPIGAAGVASVEVRLPAGRTADLVAFGRAHGLTTSTLVHGTWGLLLGRLTGRQDVLFGSTVSGRGGDLPGIETMVGLFINTVPARMRFRPDESAVAALTRWQGEQSELLDHQYLGLSELRRLTGLQELFDTLVVFENYPIGHGAVTDAAGRVEVTGITFEENPPYPVTLLVAPGDELRLEVKYQTSVVDAATASSLAHGMISLLEQLLAEDARPVSALDLVSARQRAELEDSWAAAARDVSDATLPELLDAQAAATPDAVAAEFEGRTLTYAELHAHANRLAHKLVEDGVGPESVVAVALGRSLELMVALLAVGKAGGAYLPLDLDYPAERIALMLDDADPVCVLTGPGGLDTDVPRIVVDLSAPHGDSDAPARPVTADHPAYVIYTSGSTGRPKGVVVPHRGVVNRLRWMQSEQPLTVGDRVLQKTPSSFDVSVPEFFGPLIAGATVVLARPGGHRDPAYLAALIADRAVTRAHFVPSMLDLFLAEPAAAQCRSLQIVSCSGEALPTQAARRFAEVLPHARLDNLYGPTEAAVEVTHHFGAQTVTAQAPSVPIGRPVANARLYVLDRYLGLVPPGSEGELYLAGPQLARGYLGRAALTADRFVADPFVPGERMYRTGDLVRLNRGELEYVGRADDQVKLHGFRIELGEIEAVLLRDPDVAQAAVVVREDRPGHQQLVAYVVRSAPASDRRSHRGEPSPGRSAGSTPDHSRALRATLPAHMVPSAFVELDALPLTPSGKLDRKALPAPDFSAAVSERDPSSGSEERLSAMFAEVLGLDRVGADDDFFTLGGDSILAIRLVNVVRKAGLTLTPRQIFELRTPAAIARLLGETAGTAPDAPVASQAVDDGVGELISLPVVHRLSEWSGGTDRFNQAALVHTPAGAQTATLTAALQAVLDHHDGLRAVLTRHAPGVWSVHTTDPGTVDAAALTTTVAVDADALPAAVAEHSDAATARLDPEAGTMVQVVHFDAGPDTAGRLLIVAHHLVVDGVSWRILLEDLAMAAVAVAAGERPALDPVGTSLRRFGALVAEQAQSTTRLGELAHWTATTAPGAALVPGESGEATVGTGARHRVWLSVDDTTAVLTAVPALAGADVTDVLVGALRIAVTRWHGETGVDAGDLLVDLERHGREELATGIDLSRTVGWFTNISPVRLRAGADPLSVLKDVKERLRDAPDGGVGYGMLRHANARTTRVLAGGEPSQVLFNYLGRMPSTVPGVDAAWTPAPESGVLATDPDDDMGGPYRLIVNALCEDTVDGPVLSAVFAHSDLGLSESDGRALAEGWAAALRDLVAVARAHEGGAVLTPSDVPLVNLTQPDLDAITGYAPAGVEAVWPLSPLQEGLYFQATFDAAPEASGDAADIYTAQFTLDFQHRLDLDRLAAALRTLQRRNPTLRAGFVSAGLPQPVQFVTADCDVPVTEYDLRELDADERDGYAAALMATDRRAPFDLTAPPLWRVMVIRLDDDRDRLVVNRQFLLWDGWSNGIVVSQLLALYDSAGDDTALPAATGGFVDYLAWLAEHDVDASRARWRAALAGLAEPTLLGAPMPGPVALPGRHDAVLSAELGQRLRDRAAAAGVTFNAVLSGALALVLGAATGRDDVVFGTTVAGRPPEVEGLDTVAGLFLNTVPVRTVLRPNETVSELLRRSQSERLDLTPHDYLGLATIGRESEHRQLFDVLYVLQNFVDENQVSALNAAHDISGGDSIDHTHYPLTVVVTPGTRVKVKFEFRSESVDSEVVAAMLARFVRLLELIAEDGDAVIGSLDLLTPAERAALTTGPADRELPEETIADLFAAAAQRTPDQVALVFGDERVTYRDLDGRINALARRLLAAGAGPERIVALGLPRSVETVVVLFAVLRTGAAYLPLELDHPAERLVGMLDDARPVTLVTTTGVRGTLSAWTGDAVLLDTPAPRTWSSAPLTDAELGAFAPGTPGRLDHPAYVIYTSGSTGKPKGVVTGYRGLTNMQFNHREAIFAPTVQMLDPASGSSVSMTGDRTLRIAHTVSFAFDMSWEELLWLVEGHEVHICDENLRRDADSLVGYCDAHAIDVVNVTPTYAQHLFEAGLLDDGSGAHRPPLVLLGGEAVPDSVWNRLRDTDGTVGYNLYGPTEYTINTLGAGTDDSATPTVGTPIWNTRAYLLDGWLRPVPDGVPGELYIAGVGLARGYLDRFALTAERFVANPFEPGERMYRTGDLMRRRADGNLDYLGRTDDQVKIRGHRIELGEIESVLAGLDGVKQCAVIAAPGPGGLKRLVAYVVAASSASESHPGAGDASPGRSAGSTPDHSPALRAVLPEYMVPSVFVATDTLPMTVNGKLDVRALPPVPETVGGGSRPPADHVETVLCETFGDVLGVAEVGAEDNFFDLGGHSLLATRVISRARTALATELTLRDLFEAPTVAELAQRVRGRGDAVRPALVPAQRPERIPLSAAQQRLWLIQQMDRGSAAYNFPIVLRLRGDLDTDAFAAALGDVVARHEALRTVFDTADGVPVQRILEGVTPEFAVVDAAGAAETAVTDLIREAVLRPFDLSREIPVRGTVIRLGAGADGRGDQVLALVLHHIATDEWSDRPFLRDLMLAYATRRDGRVPGWEPLPVQYADFTLWQHAVLGDSGDPGSVAGRQLAFWQRQLDGAPEELVLPADRARPARPSFAGGAIELDLDADTTRSLRALAAASGASMFMVLHAATAALLTRIGAGEDLPLGAPVAGRTEQGLDDLVGFFVNTLVLRTDTSGDPVFGDLVTRVRDLDLAAFANADVPFESVVERVNPARTLARNPLFQVMVGYHSRTPDVTDLGEITLEPVTTAERTAKFDLVFNYTEFLPVGDDATGRIRLRLEYGADLFDRSTADAIAHRQLALLAAVARDPQRRLGSIDVFLPGERDRVLVAFNDTDRPVEDETLDAAFARWVTATPDAVAVVDEHDRATYAELDARSDRIAAVLADRGVGAESVVGLAVPRSVDMVAAVLAVLKRGAAYLPLDLSHPEDRISYMLDDSNASVLLSTVAESARIVSPGLPRVLLDDPRVEAEPAVATPPVRRVPDGVDHAAYVIYTSGSTGRPKGVVVSHEGISSLVATAEDRMRLVPGSVVMQFASVGFDVAVFELSMALCTGSRLVIVPEHSRVAGPELTDFMHAHAVTHAIIPPSLMAALPPGCLVPEGCTVLVGTETVPPDLIGRWAQRLNLLAAYGLTEATVNNTLWQAQPGWTQAVPIGVPDPNEQAYVLDAQLRPVPVGVAGELYIAGRGLARGYLGKPALTAGRFVANPFGPGRMYRTGDLARWRADGNVDFLGRVDDQVKIRGFRIELGEVVAALADALNVNQATVIADRDGSIARLIGYVVPAAGESVDPVQVRAHVAASLPDYMVPSVVLVLDGPLPLTPNGKLDRKALPAPDWSELTGDVAPRTEREAVLAELFADILHLPSVGVHDNFFDLGGHSMASMQLIGRVRARLGAQLSIREVFDAPTVAELAELTERADGGRPPLVRTPATGAGVVLSAPQRRQWRQVSGTASHALSLYPTSPLDVAGLRAALADVTRRHEPLRTAYVERDGAVVGVPAAAPAVESVDATGGDLRARVFELAQRPMDVGAAAPLRVCLVSGDGGEQALLLVMHYLAVDEWSVVPLLGELLVAYQARTEGRAPDLPELPVGYRDYVTWQSDVLGDPADPESRYARQLGYWRDRLADLPGPVALPAPRTDGPPRGDLVVLPIDAELHAQIDALARRTSTSMFMVLQSALAVALTEAGAGTDLPIGALVAGRTEEALSPLIGCFFDTVVLRTDTSGEPTFADLLSRVRASNLAALDHQDIGFDSVATGLGLGDRFPAVTVVHHEQARLGAVDGVFGALVPVPVGVPAADLTLSFYEPVGAGPVHAHLGYRTDALEAAAAAALVARVREVLVAACADESAPIGGTETA</sequence>
<dbReference type="Proteomes" id="UP001501183">
    <property type="component" value="Unassembled WGS sequence"/>
</dbReference>
<dbReference type="InterPro" id="IPR042099">
    <property type="entry name" value="ANL_N_sf"/>
</dbReference>
<dbReference type="CDD" id="cd05930">
    <property type="entry name" value="A_NRPS"/>
    <property type="match status" value="1"/>
</dbReference>
<dbReference type="CDD" id="cd19540">
    <property type="entry name" value="LCL_NRPS-like"/>
    <property type="match status" value="1"/>
</dbReference>
<feature type="domain" description="Carrier" evidence="7">
    <location>
        <begin position="5117"/>
        <end position="5192"/>
    </location>
</feature>
<evidence type="ECO:0000256" key="2">
    <source>
        <dbReference type="ARBA" id="ARBA00022450"/>
    </source>
</evidence>
<comment type="caution">
    <text evidence="8">The sequence shown here is derived from an EMBL/GenBank/DDBJ whole genome shotgun (WGS) entry which is preliminary data.</text>
</comment>
<evidence type="ECO:0000256" key="3">
    <source>
        <dbReference type="ARBA" id="ARBA00022553"/>
    </source>
</evidence>
<keyword evidence="2" id="KW-0596">Phosphopantetheine</keyword>
<dbReference type="PANTHER" id="PTHR45527:SF1">
    <property type="entry name" value="FATTY ACID SYNTHASE"/>
    <property type="match status" value="1"/>
</dbReference>
<dbReference type="NCBIfam" id="TIGR01733">
    <property type="entry name" value="AA-adenyl-dom"/>
    <property type="match status" value="4"/>
</dbReference>
<dbReference type="InterPro" id="IPR009081">
    <property type="entry name" value="PP-bd_ACP"/>
</dbReference>
<dbReference type="Gene3D" id="3.40.50.12780">
    <property type="entry name" value="N-terminal domain of ligase-like"/>
    <property type="match status" value="2"/>
</dbReference>
<accession>A0ABP8PR20</accession>
<dbReference type="SUPFAM" id="SSF56801">
    <property type="entry name" value="Acetyl-CoA synthetase-like"/>
    <property type="match status" value="4"/>
</dbReference>
<evidence type="ECO:0000313" key="8">
    <source>
        <dbReference type="EMBL" id="GAA4489960.1"/>
    </source>
</evidence>
<dbReference type="Pfam" id="PF00668">
    <property type="entry name" value="Condensation"/>
    <property type="match status" value="7"/>
</dbReference>
<evidence type="ECO:0000256" key="4">
    <source>
        <dbReference type="ARBA" id="ARBA00022737"/>
    </source>
</evidence>
<dbReference type="InterPro" id="IPR020806">
    <property type="entry name" value="PKS_PP-bd"/>
</dbReference>
<dbReference type="NCBIfam" id="NF003417">
    <property type="entry name" value="PRK04813.1"/>
    <property type="match status" value="4"/>
</dbReference>
<proteinExistence type="predicted"/>
<dbReference type="InterPro" id="IPR010060">
    <property type="entry name" value="NRPS_synth"/>
</dbReference>
<dbReference type="InterPro" id="IPR036736">
    <property type="entry name" value="ACP-like_sf"/>
</dbReference>
<dbReference type="Pfam" id="PF00550">
    <property type="entry name" value="PP-binding"/>
    <property type="match status" value="4"/>
</dbReference>
<dbReference type="InterPro" id="IPR045851">
    <property type="entry name" value="AMP-bd_C_sf"/>
</dbReference>
<dbReference type="PROSITE" id="PS50075">
    <property type="entry name" value="CARRIER"/>
    <property type="match status" value="4"/>
</dbReference>
<feature type="region of interest" description="Disordered" evidence="6">
    <location>
        <begin position="3987"/>
        <end position="4008"/>
    </location>
</feature>
<dbReference type="NCBIfam" id="TIGR01720">
    <property type="entry name" value="NRPS-para261"/>
    <property type="match status" value="2"/>
</dbReference>
<comment type="cofactor">
    <cofactor evidence="1">
        <name>pantetheine 4'-phosphate</name>
        <dbReference type="ChEBI" id="CHEBI:47942"/>
    </cofactor>
</comment>
<name>A0ABP8PR20_9NOCA</name>
<keyword evidence="9" id="KW-1185">Reference proteome</keyword>
<dbReference type="Gene3D" id="3.30.559.10">
    <property type="entry name" value="Chloramphenicol acetyltransferase-like domain"/>
    <property type="match status" value="7"/>
</dbReference>
<dbReference type="PROSITE" id="PS00455">
    <property type="entry name" value="AMP_BINDING"/>
    <property type="match status" value="4"/>
</dbReference>
<evidence type="ECO:0000256" key="6">
    <source>
        <dbReference type="SAM" id="MobiDB-lite"/>
    </source>
</evidence>
<dbReference type="PROSITE" id="PS00012">
    <property type="entry name" value="PHOSPHOPANTETHEINE"/>
    <property type="match status" value="3"/>
</dbReference>
<dbReference type="CDD" id="cd17646">
    <property type="entry name" value="A_NRPS_AB3403-like"/>
    <property type="match status" value="2"/>
</dbReference>
<dbReference type="InterPro" id="IPR001242">
    <property type="entry name" value="Condensation_dom"/>
</dbReference>
<keyword evidence="3" id="KW-0597">Phosphoprotein</keyword>
<feature type="domain" description="Carrier" evidence="7">
    <location>
        <begin position="2486"/>
        <end position="2560"/>
    </location>
</feature>
<dbReference type="Gene3D" id="3.40.50.980">
    <property type="match status" value="4"/>
</dbReference>
<dbReference type="InterPro" id="IPR023213">
    <property type="entry name" value="CAT-like_dom_sf"/>
</dbReference>
<dbReference type="Gene3D" id="3.30.559.30">
    <property type="entry name" value="Nonribosomal peptide synthetase, condensation domain"/>
    <property type="match status" value="7"/>
</dbReference>
<dbReference type="Gene3D" id="2.30.38.10">
    <property type="entry name" value="Luciferase, Domain 3"/>
    <property type="match status" value="2"/>
</dbReference>
<dbReference type="InterPro" id="IPR000873">
    <property type="entry name" value="AMP-dep_synth/lig_dom"/>
</dbReference>
<dbReference type="InterPro" id="IPR025110">
    <property type="entry name" value="AMP-bd_C"/>
</dbReference>
<dbReference type="CDD" id="cd19543">
    <property type="entry name" value="DCL_NRPS"/>
    <property type="match status" value="1"/>
</dbReference>
<dbReference type="SUPFAM" id="SSF52777">
    <property type="entry name" value="CoA-dependent acyltransferases"/>
    <property type="match status" value="14"/>
</dbReference>
<dbReference type="Pfam" id="PF13193">
    <property type="entry name" value="AMP-binding_C"/>
    <property type="match status" value="4"/>
</dbReference>
<feature type="domain" description="Carrier" evidence="7">
    <location>
        <begin position="969"/>
        <end position="1043"/>
    </location>
</feature>
<dbReference type="Gene3D" id="1.10.1200.10">
    <property type="entry name" value="ACP-like"/>
    <property type="match status" value="4"/>
</dbReference>
<reference evidence="9" key="1">
    <citation type="journal article" date="2019" name="Int. J. Syst. Evol. Microbiol.">
        <title>The Global Catalogue of Microorganisms (GCM) 10K type strain sequencing project: providing services to taxonomists for standard genome sequencing and annotation.</title>
        <authorList>
            <consortium name="The Broad Institute Genomics Platform"/>
            <consortium name="The Broad Institute Genome Sequencing Center for Infectious Disease"/>
            <person name="Wu L."/>
            <person name="Ma J."/>
        </authorList>
    </citation>
    <scope>NUCLEOTIDE SEQUENCE [LARGE SCALE GENOMIC DNA]</scope>
    <source>
        <strain evidence="9">JCM 32206</strain>
    </source>
</reference>
<evidence type="ECO:0000313" key="9">
    <source>
        <dbReference type="Proteomes" id="UP001501183"/>
    </source>
</evidence>
<dbReference type="InterPro" id="IPR010071">
    <property type="entry name" value="AA_adenyl_dom"/>
</dbReference>
<keyword evidence="4" id="KW-0677">Repeat</keyword>
<dbReference type="Gene3D" id="3.30.300.30">
    <property type="match status" value="4"/>
</dbReference>
<keyword evidence="5" id="KW-0045">Antibiotic biosynthesis</keyword>
<evidence type="ECO:0000256" key="5">
    <source>
        <dbReference type="ARBA" id="ARBA00023194"/>
    </source>
</evidence>
<dbReference type="InterPro" id="IPR020845">
    <property type="entry name" value="AMP-binding_CS"/>
</dbReference>
<protein>
    <recommendedName>
        <fullName evidence="7">Carrier domain-containing protein</fullName>
    </recommendedName>
</protein>
<gene>
    <name evidence="8" type="ORF">GCM10023094_52370</name>
</gene>
<dbReference type="SMART" id="SM00823">
    <property type="entry name" value="PKS_PP"/>
    <property type="match status" value="4"/>
</dbReference>
<feature type="region of interest" description="Disordered" evidence="6">
    <location>
        <begin position="2413"/>
        <end position="2437"/>
    </location>
</feature>